<evidence type="ECO:0000313" key="4">
    <source>
        <dbReference type="Proteomes" id="UP000544872"/>
    </source>
</evidence>
<dbReference type="EMBL" id="JACIIX010000013">
    <property type="protein sequence ID" value="MBB6211776.1"/>
    <property type="molecule type" value="Genomic_DNA"/>
</dbReference>
<dbReference type="Proteomes" id="UP000544872">
    <property type="component" value="Unassembled WGS sequence"/>
</dbReference>
<feature type="chain" id="PRO_5031264245" evidence="1">
    <location>
        <begin position="26"/>
        <end position="295"/>
    </location>
</feature>
<feature type="signal peptide" evidence="1">
    <location>
        <begin position="1"/>
        <end position="25"/>
    </location>
</feature>
<dbReference type="InterPro" id="IPR023977">
    <property type="entry name" value="MbnP-like"/>
</dbReference>
<dbReference type="AlphaFoldDB" id="A0A7W9ZHW0"/>
<reference evidence="3 4" key="1">
    <citation type="submission" date="2020-08" db="EMBL/GenBank/DDBJ databases">
        <title>Genomic Encyclopedia of Type Strains, Phase IV (KMG-IV): sequencing the most valuable type-strain genomes for metagenomic binning, comparative biology and taxonomic classification.</title>
        <authorList>
            <person name="Goeker M."/>
        </authorList>
    </citation>
    <scope>NUCLEOTIDE SEQUENCE [LARGE SCALE GENOMIC DNA]</scope>
    <source>
        <strain evidence="3 4">DSM 11590</strain>
    </source>
</reference>
<evidence type="ECO:0000256" key="1">
    <source>
        <dbReference type="SAM" id="SignalP"/>
    </source>
</evidence>
<comment type="caution">
    <text evidence="3">The sequence shown here is derived from an EMBL/GenBank/DDBJ whole genome shotgun (WGS) entry which is preliminary data.</text>
</comment>
<sequence>MRRSARFTRGLAALALGAVTLTACATPPGPQTVRIPFTLTAGATPVQCGTPFSLPGSGGPAVTLRDARLYVQDIALIEAGGTAVPLTLTDSDWQRQGVALLDFESGSPGCAGNAAVNTAVTGTVPAGSYTGLRFTVGVPPALNHTSVEVTPAPLDVVAMNWSWQAGRKFMKVEVNPAGGVRKPDGATAPTWFLHLGSTDCTGNPVQGGAVTCQRPNRLPVTLPAFDPVRQAVALDLAALFRGTDLTRDQGGAVGCMSGPTDADCPPVFAALGLSLTTGQPLAPPQPPVFRPVEAR</sequence>
<gene>
    <name evidence="3" type="ORF">FHS48_003219</name>
</gene>
<organism evidence="3 4">
    <name type="scientific">Novispirillum itersonii</name>
    <name type="common">Aquaspirillum itersonii</name>
    <dbReference type="NCBI Taxonomy" id="189"/>
    <lineage>
        <taxon>Bacteria</taxon>
        <taxon>Pseudomonadati</taxon>
        <taxon>Pseudomonadota</taxon>
        <taxon>Alphaproteobacteria</taxon>
        <taxon>Rhodospirillales</taxon>
        <taxon>Novispirillaceae</taxon>
        <taxon>Novispirillum</taxon>
    </lineage>
</organism>
<evidence type="ECO:0000259" key="2">
    <source>
        <dbReference type="Pfam" id="PF20243"/>
    </source>
</evidence>
<proteinExistence type="predicted"/>
<keyword evidence="1" id="KW-0732">Signal</keyword>
<dbReference type="NCBIfam" id="TIGR04052">
    <property type="entry name" value="MbnP_like_WxW"/>
    <property type="match status" value="1"/>
</dbReference>
<feature type="domain" description="Copper-binding protein MbnP-like" evidence="2">
    <location>
        <begin position="31"/>
        <end position="256"/>
    </location>
</feature>
<keyword evidence="4" id="KW-1185">Reference proteome</keyword>
<dbReference type="Pfam" id="PF20243">
    <property type="entry name" value="MbnP"/>
    <property type="match status" value="1"/>
</dbReference>
<name>A0A7W9ZHW0_NOVIT</name>
<dbReference type="PROSITE" id="PS51257">
    <property type="entry name" value="PROKAR_LIPOPROTEIN"/>
    <property type="match status" value="1"/>
</dbReference>
<accession>A0A7W9ZHW0</accession>
<dbReference type="RefSeq" id="WP_184264830.1">
    <property type="nucleotide sequence ID" value="NZ_JACIIX010000013.1"/>
</dbReference>
<dbReference type="InterPro" id="IPR046863">
    <property type="entry name" value="MbnP-like_dom"/>
</dbReference>
<evidence type="ECO:0000313" key="3">
    <source>
        <dbReference type="EMBL" id="MBB6211776.1"/>
    </source>
</evidence>
<protein>
    <submittedName>
        <fullName evidence="3">Putative repeat protein (TIGR04052 family)</fullName>
    </submittedName>
</protein>